<evidence type="ECO:0000256" key="5">
    <source>
        <dbReference type="HAMAP-Rule" id="MF_01328"/>
    </source>
</evidence>
<dbReference type="RefSeq" id="WP_380082794.1">
    <property type="nucleotide sequence ID" value="NZ_JBHSWD010000001.1"/>
</dbReference>
<dbReference type="NCBIfam" id="TIGR03953">
    <property type="entry name" value="rplD_bact"/>
    <property type="match status" value="1"/>
</dbReference>
<evidence type="ECO:0000256" key="6">
    <source>
        <dbReference type="SAM" id="MobiDB-lite"/>
    </source>
</evidence>
<feature type="compositionally biased region" description="Polar residues" evidence="6">
    <location>
        <begin position="42"/>
        <end position="53"/>
    </location>
</feature>
<protein>
    <recommendedName>
        <fullName evidence="4 5">Large ribosomal subunit protein uL4</fullName>
    </recommendedName>
</protein>
<dbReference type="SUPFAM" id="SSF52166">
    <property type="entry name" value="Ribosomal protein L4"/>
    <property type="match status" value="1"/>
</dbReference>
<evidence type="ECO:0000256" key="2">
    <source>
        <dbReference type="ARBA" id="ARBA00022980"/>
    </source>
</evidence>
<name>A0ABW1YF28_9DEIO</name>
<dbReference type="PANTHER" id="PTHR10746:SF6">
    <property type="entry name" value="LARGE RIBOSOMAL SUBUNIT PROTEIN UL4M"/>
    <property type="match status" value="1"/>
</dbReference>
<keyword evidence="8" id="KW-1185">Reference proteome</keyword>
<dbReference type="PANTHER" id="PTHR10746">
    <property type="entry name" value="50S RIBOSOMAL PROTEIN L4"/>
    <property type="match status" value="1"/>
</dbReference>
<dbReference type="EMBL" id="JBHSWD010000001">
    <property type="protein sequence ID" value="MFC6591785.1"/>
    <property type="molecule type" value="Genomic_DNA"/>
</dbReference>
<sequence>MAQINVIGKNGGRSIELDLPEVNTNVLHEVVTWQLAGRRRGTASTKTRAQVNKSGRKMYGQKGTGNARHGDRSVPTFVGGGVAFGPKPRSYAYTLPRKVRQLGLAMALADRQATGKLVAVDGFELDGKTKSFVQWASDNGLNGQESVLLVTDDANARQGARNLPWVTALSVAGLNVYDILRHERLVIDAVALEPAQEGEQ</sequence>
<dbReference type="InterPro" id="IPR002136">
    <property type="entry name" value="Ribosomal_uL4"/>
</dbReference>
<keyword evidence="5" id="KW-0699">rRNA-binding</keyword>
<organism evidence="7 8">
    <name type="scientific">Deinococcus lacus</name>
    <dbReference type="NCBI Taxonomy" id="392561"/>
    <lineage>
        <taxon>Bacteria</taxon>
        <taxon>Thermotogati</taxon>
        <taxon>Deinococcota</taxon>
        <taxon>Deinococci</taxon>
        <taxon>Deinococcales</taxon>
        <taxon>Deinococcaceae</taxon>
        <taxon>Deinococcus</taxon>
    </lineage>
</organism>
<feature type="region of interest" description="Disordered" evidence="6">
    <location>
        <begin position="41"/>
        <end position="72"/>
    </location>
</feature>
<reference evidence="8" key="1">
    <citation type="journal article" date="2019" name="Int. J. Syst. Evol. Microbiol.">
        <title>The Global Catalogue of Microorganisms (GCM) 10K type strain sequencing project: providing services to taxonomists for standard genome sequencing and annotation.</title>
        <authorList>
            <consortium name="The Broad Institute Genomics Platform"/>
            <consortium name="The Broad Institute Genome Sequencing Center for Infectious Disease"/>
            <person name="Wu L."/>
            <person name="Ma J."/>
        </authorList>
    </citation>
    <scope>NUCLEOTIDE SEQUENCE [LARGE SCALE GENOMIC DNA]</scope>
    <source>
        <strain evidence="8">CGMCC 1.15772</strain>
    </source>
</reference>
<comment type="function">
    <text evidence="5">Forms part of the polypeptide exit tunnel.</text>
</comment>
<comment type="subunit">
    <text evidence="5">Part of the 50S ribosomal subunit.</text>
</comment>
<keyword evidence="5" id="KW-0694">RNA-binding</keyword>
<evidence type="ECO:0000256" key="4">
    <source>
        <dbReference type="ARBA" id="ARBA00035244"/>
    </source>
</evidence>
<comment type="caution">
    <text evidence="7">The sequence shown here is derived from an EMBL/GenBank/DDBJ whole genome shotgun (WGS) entry which is preliminary data.</text>
</comment>
<dbReference type="InterPro" id="IPR013005">
    <property type="entry name" value="Ribosomal_uL4-like"/>
</dbReference>
<dbReference type="HAMAP" id="MF_01328_B">
    <property type="entry name" value="Ribosomal_uL4_B"/>
    <property type="match status" value="1"/>
</dbReference>
<keyword evidence="2 5" id="KW-0689">Ribosomal protein</keyword>
<dbReference type="Proteomes" id="UP001596297">
    <property type="component" value="Unassembled WGS sequence"/>
</dbReference>
<evidence type="ECO:0000313" key="7">
    <source>
        <dbReference type="EMBL" id="MFC6591785.1"/>
    </source>
</evidence>
<dbReference type="Gene3D" id="3.40.1370.10">
    <property type="match status" value="1"/>
</dbReference>
<dbReference type="Pfam" id="PF00573">
    <property type="entry name" value="Ribosomal_L4"/>
    <property type="match status" value="1"/>
</dbReference>
<gene>
    <name evidence="5 7" type="primary">rplD</name>
    <name evidence="7" type="ORF">ACFP81_06990</name>
</gene>
<accession>A0ABW1YF28</accession>
<evidence type="ECO:0000256" key="1">
    <source>
        <dbReference type="ARBA" id="ARBA00010528"/>
    </source>
</evidence>
<proteinExistence type="inferred from homology"/>
<evidence type="ECO:0000256" key="3">
    <source>
        <dbReference type="ARBA" id="ARBA00023274"/>
    </source>
</evidence>
<keyword evidence="3 5" id="KW-0687">Ribonucleoprotein</keyword>
<dbReference type="InterPro" id="IPR023574">
    <property type="entry name" value="Ribosomal_uL4_dom_sf"/>
</dbReference>
<dbReference type="GO" id="GO:0005840">
    <property type="term" value="C:ribosome"/>
    <property type="evidence" value="ECO:0007669"/>
    <property type="project" value="UniProtKB-KW"/>
</dbReference>
<comment type="similarity">
    <text evidence="1 5">Belongs to the universal ribosomal protein uL4 family.</text>
</comment>
<evidence type="ECO:0000313" key="8">
    <source>
        <dbReference type="Proteomes" id="UP001596297"/>
    </source>
</evidence>
<comment type="function">
    <text evidence="5">One of the primary rRNA binding proteins, this protein initially binds near the 5'-end of the 23S rRNA. It is important during the early stages of 50S assembly. It makes multiple contacts with different domains of the 23S rRNA in the assembled 50S subunit and ribosome.</text>
</comment>